<dbReference type="Pfam" id="PF15980">
    <property type="entry name" value="ComGF"/>
    <property type="match status" value="1"/>
</dbReference>
<dbReference type="RefSeq" id="WP_172208525.1">
    <property type="nucleotide sequence ID" value="NZ_BLLI01000024.1"/>
</dbReference>
<dbReference type="EMBL" id="BLLI01000024">
    <property type="protein sequence ID" value="GFH42459.1"/>
    <property type="molecule type" value="Genomic_DNA"/>
</dbReference>
<protein>
    <submittedName>
        <fullName evidence="1">Competence protein ComGF</fullName>
    </submittedName>
</protein>
<evidence type="ECO:0000313" key="1">
    <source>
        <dbReference type="EMBL" id="GFH42459.1"/>
    </source>
</evidence>
<proteinExistence type="predicted"/>
<dbReference type="Proteomes" id="UP000480303">
    <property type="component" value="Unassembled WGS sequence"/>
</dbReference>
<dbReference type="NCBIfam" id="NF041002">
    <property type="entry name" value="pilin_ComGF"/>
    <property type="match status" value="1"/>
</dbReference>
<dbReference type="AlphaFoldDB" id="A0A6A0BAK3"/>
<dbReference type="PIRSF" id="PIRSF031611">
    <property type="entry name" value="Competence_ComGF"/>
    <property type="match status" value="1"/>
</dbReference>
<gene>
    <name evidence="1" type="primary">yviI</name>
    <name evidence="1" type="ORF">Hs30E_10100</name>
</gene>
<dbReference type="InterPro" id="IPR016977">
    <property type="entry name" value="ComGF"/>
</dbReference>
<evidence type="ECO:0000313" key="2">
    <source>
        <dbReference type="Proteomes" id="UP000480303"/>
    </source>
</evidence>
<sequence length="151" mass="17343">MNYYKKRLKAFTLLECLVALLTIAMSALVIQGMTQLINQDLKIMRNSDEKTWQNFCNLLRRELENTEFDRVENDFLYVKTSSASLRFGNISGADDFRKTNEKGQGYQPMIYDVSSASISNNNKVVTIQLTFNKGGKKTFIYAFSKDKHVAE</sequence>
<keyword evidence="2" id="KW-1185">Reference proteome</keyword>
<accession>A0A6A0BAK3</accession>
<reference evidence="1 2" key="1">
    <citation type="submission" date="2020-02" db="EMBL/GenBank/DDBJ databases">
        <title>Draft genome sequence of Lactococcus sp. Hs30E4-3.</title>
        <authorList>
            <person name="Noda S."/>
            <person name="Yuki M."/>
            <person name="Ohkuma M."/>
        </authorList>
    </citation>
    <scope>NUCLEOTIDE SEQUENCE [LARGE SCALE GENOMIC DNA]</scope>
    <source>
        <strain evidence="1 2">Hs30E4-3</strain>
    </source>
</reference>
<name>A0A6A0BAK3_9LACT</name>
<comment type="caution">
    <text evidence="1">The sequence shown here is derived from an EMBL/GenBank/DDBJ whole genome shotgun (WGS) entry which is preliminary data.</text>
</comment>
<organism evidence="1 2">
    <name type="scientific">Pseudolactococcus hodotermopsidis</name>
    <dbReference type="NCBI Taxonomy" id="2709157"/>
    <lineage>
        <taxon>Bacteria</taxon>
        <taxon>Bacillati</taxon>
        <taxon>Bacillota</taxon>
        <taxon>Bacilli</taxon>
        <taxon>Lactobacillales</taxon>
        <taxon>Streptococcaceae</taxon>
        <taxon>Pseudolactococcus</taxon>
    </lineage>
</organism>